<dbReference type="Proteomes" id="UP000051658">
    <property type="component" value="Unassembled WGS sequence"/>
</dbReference>
<evidence type="ECO:0000313" key="2">
    <source>
        <dbReference type="EMBL" id="KRN56673.1"/>
    </source>
</evidence>
<dbReference type="InterPro" id="IPR043129">
    <property type="entry name" value="ATPase_NBD"/>
</dbReference>
<dbReference type="eggNOG" id="COG0443">
    <property type="taxonomic scope" value="Bacteria"/>
</dbReference>
<keyword evidence="3" id="KW-1185">Reference proteome</keyword>
<dbReference type="InterPro" id="IPR040607">
    <property type="entry name" value="ALP_N"/>
</dbReference>
<dbReference type="EMBL" id="JQBS01000024">
    <property type="protein sequence ID" value="KRN56673.1"/>
    <property type="molecule type" value="Genomic_DNA"/>
</dbReference>
<organism evidence="2 3">
    <name type="scientific">Carnobacterium divergens DSM 20623</name>
    <dbReference type="NCBI Taxonomy" id="1449336"/>
    <lineage>
        <taxon>Bacteria</taxon>
        <taxon>Bacillati</taxon>
        <taxon>Bacillota</taxon>
        <taxon>Bacilli</taxon>
        <taxon>Lactobacillales</taxon>
        <taxon>Carnobacteriaceae</taxon>
        <taxon>Carnobacterium</taxon>
    </lineage>
</organism>
<dbReference type="Pfam" id="PF17989">
    <property type="entry name" value="ALP_N"/>
    <property type="match status" value="1"/>
</dbReference>
<feature type="domain" description="Actin-like protein N-terminal" evidence="1">
    <location>
        <begin position="7"/>
        <end position="157"/>
    </location>
</feature>
<comment type="caution">
    <text evidence="2">The sequence shown here is derived from an EMBL/GenBank/DDBJ whole genome shotgun (WGS) entry which is preliminary data.</text>
</comment>
<dbReference type="Gene3D" id="3.30.420.40">
    <property type="match status" value="2"/>
</dbReference>
<name>A0A0R2HVJ3_CARDV</name>
<dbReference type="SUPFAM" id="SSF53067">
    <property type="entry name" value="Actin-like ATPase domain"/>
    <property type="match status" value="1"/>
</dbReference>
<reference evidence="2 3" key="1">
    <citation type="journal article" date="2015" name="Genome Announc.">
        <title>Expanding the biotechnology potential of lactobacilli through comparative genomics of 213 strains and associated genera.</title>
        <authorList>
            <person name="Sun Z."/>
            <person name="Harris H.M."/>
            <person name="McCann A."/>
            <person name="Guo C."/>
            <person name="Argimon S."/>
            <person name="Zhang W."/>
            <person name="Yang X."/>
            <person name="Jeffery I.B."/>
            <person name="Cooney J.C."/>
            <person name="Kagawa T.F."/>
            <person name="Liu W."/>
            <person name="Song Y."/>
            <person name="Salvetti E."/>
            <person name="Wrobel A."/>
            <person name="Rasinkangas P."/>
            <person name="Parkhill J."/>
            <person name="Rea M.C."/>
            <person name="O'Sullivan O."/>
            <person name="Ritari J."/>
            <person name="Douillard F.P."/>
            <person name="Paul Ross R."/>
            <person name="Yang R."/>
            <person name="Briner A.E."/>
            <person name="Felis G.E."/>
            <person name="de Vos W.M."/>
            <person name="Barrangou R."/>
            <person name="Klaenhammer T.R."/>
            <person name="Caufield P.W."/>
            <person name="Cui Y."/>
            <person name="Zhang H."/>
            <person name="O'Toole P.W."/>
        </authorList>
    </citation>
    <scope>NUCLEOTIDE SEQUENCE [LARGE SCALE GENOMIC DNA]</scope>
    <source>
        <strain evidence="2 3">DSM 20623</strain>
    </source>
</reference>
<dbReference type="PATRIC" id="fig|1449336.4.peg.942"/>
<dbReference type="AlphaFoldDB" id="A0A0R2HVJ3"/>
<protein>
    <recommendedName>
        <fullName evidence="1">Actin-like protein N-terminal domain-containing protein</fullName>
    </recommendedName>
</protein>
<dbReference type="GeneID" id="89589998"/>
<accession>A0A0R2HVJ3</accession>
<proteinExistence type="predicted"/>
<sequence length="381" mass="43417">MKIIVVDPGKNEVKSFCFSNNGTLEYVNSFPSKSNEIIEERFLEEDSSLRQYRMELNGHNYMVGEGVDTTYNTELTKNTLHHKLCIYATVADFLTEEDHDEEVLLVLGYPSTDFQNNFRREDYQRLIYGDKDGHIEFVQNGKDVSFQLTNVIVLPEGQAMLPRMTEVEDYYSLYVLDIGGQNVNFREFDNKGNAKTAFSIDAAGVNYLETTLEAELRRAIENPNVNFRGIDYNEAILTGKIFDIGAIEGFSDSTAFINNVVQNFIKKEIVSELASRGYNINVQGQHIIFTGGGSLLLQPYLENLLQGNKSNLIFSKSAKWDNCLSYTIKAFQEQFTTNEQFTSFIKPLYTELMKNGYANFYKGLTPSATQDDDTMDFNRVL</sequence>
<evidence type="ECO:0000313" key="3">
    <source>
        <dbReference type="Proteomes" id="UP000051658"/>
    </source>
</evidence>
<evidence type="ECO:0000259" key="1">
    <source>
        <dbReference type="Pfam" id="PF17989"/>
    </source>
</evidence>
<dbReference type="RefSeq" id="WP_034572944.1">
    <property type="nucleotide sequence ID" value="NZ_JQBS01000024.1"/>
</dbReference>
<gene>
    <name evidence="2" type="ORF">IV74_GL000921</name>
</gene>